<dbReference type="RefSeq" id="WP_134748392.1">
    <property type="nucleotide sequence ID" value="NZ_MYFO02000001.1"/>
</dbReference>
<dbReference type="Gene3D" id="1.10.10.10">
    <property type="entry name" value="Winged helix-like DNA-binding domain superfamily/Winged helix DNA-binding domain"/>
    <property type="match status" value="1"/>
</dbReference>
<keyword evidence="5" id="KW-1185">Reference proteome</keyword>
<organism evidence="4 5">
    <name type="scientific">Paenibacillus athensensis</name>
    <dbReference type="NCBI Taxonomy" id="1967502"/>
    <lineage>
        <taxon>Bacteria</taxon>
        <taxon>Bacillati</taxon>
        <taxon>Bacillota</taxon>
        <taxon>Bacilli</taxon>
        <taxon>Bacillales</taxon>
        <taxon>Paenibacillaceae</taxon>
        <taxon>Paenibacillus</taxon>
    </lineage>
</organism>
<dbReference type="OrthoDB" id="9785707at2"/>
<dbReference type="InterPro" id="IPR057666">
    <property type="entry name" value="DrpA_SLOG"/>
</dbReference>
<evidence type="ECO:0000259" key="2">
    <source>
        <dbReference type="Pfam" id="PF02481"/>
    </source>
</evidence>
<dbReference type="InterPro" id="IPR003488">
    <property type="entry name" value="DprA"/>
</dbReference>
<evidence type="ECO:0000259" key="3">
    <source>
        <dbReference type="Pfam" id="PF17782"/>
    </source>
</evidence>
<accession>A0A4Y8Q9T3</accession>
<dbReference type="AlphaFoldDB" id="A0A4Y8Q9T3"/>
<dbReference type="InterPro" id="IPR036388">
    <property type="entry name" value="WH-like_DNA-bd_sf"/>
</dbReference>
<name>A0A4Y8Q9T3_9BACL</name>
<dbReference type="PANTHER" id="PTHR43022:SF1">
    <property type="entry name" value="PROTEIN SMF"/>
    <property type="match status" value="1"/>
</dbReference>
<feature type="domain" description="Smf/DprA SLOG" evidence="2">
    <location>
        <begin position="78"/>
        <end position="286"/>
    </location>
</feature>
<dbReference type="Proteomes" id="UP000298246">
    <property type="component" value="Unassembled WGS sequence"/>
</dbReference>
<evidence type="ECO:0000313" key="5">
    <source>
        <dbReference type="Proteomes" id="UP000298246"/>
    </source>
</evidence>
<dbReference type="SUPFAM" id="SSF102405">
    <property type="entry name" value="MCP/YpsA-like"/>
    <property type="match status" value="1"/>
</dbReference>
<dbReference type="GO" id="GO:0009294">
    <property type="term" value="P:DNA-mediated transformation"/>
    <property type="evidence" value="ECO:0007669"/>
    <property type="project" value="InterPro"/>
</dbReference>
<evidence type="ECO:0000256" key="1">
    <source>
        <dbReference type="ARBA" id="ARBA00006525"/>
    </source>
</evidence>
<dbReference type="Pfam" id="PF17782">
    <property type="entry name" value="WHD_DprA"/>
    <property type="match status" value="1"/>
</dbReference>
<proteinExistence type="inferred from homology"/>
<comment type="caution">
    <text evidence="4">The sequence shown here is derived from an EMBL/GenBank/DDBJ whole genome shotgun (WGS) entry which is preliminary data.</text>
</comment>
<protein>
    <submittedName>
        <fullName evidence="4">DNA protecting protein DprA</fullName>
    </submittedName>
</protein>
<gene>
    <name evidence="4" type="ORF">B5M42_00025</name>
</gene>
<dbReference type="EMBL" id="MYFO01000001">
    <property type="protein sequence ID" value="TFE91664.1"/>
    <property type="molecule type" value="Genomic_DNA"/>
</dbReference>
<dbReference type="NCBIfam" id="TIGR00732">
    <property type="entry name" value="dprA"/>
    <property type="match status" value="1"/>
</dbReference>
<sequence length="363" mass="38965">MEQRDILFGLHELEGIGWKTIHTLSTRLRHWPDALCVGAAELLSLGLRPDAAERVTSGLNADFIARRRELYRQHSIGFVTFVDDEYPLLLKETAQPPWVLYYKGNPALINRPLLGIVGTRTPTAYGKKVAEDLACGLSRAGFGVVSGLARGIDSKAHIGGLRGPGSSIGVLGCAIDSVYPRENAALYAELAQKGLILSEYPIGTKMHPGLFPQRNRIIAGLSLGIVVVEAAKGSGSLITASVALDESRDVWAVPGPVTSPNSEAALALLKEGARLATCSGDLIEEYSGWLADAAAASSQEPSSQPELTAEERQIVDLLSYEPVTIDDLLERSQFTFGHLQSVLLSLLLTRTIKQLPGSSYILA</sequence>
<dbReference type="Gene3D" id="3.40.50.450">
    <property type="match status" value="1"/>
</dbReference>
<reference evidence="4 5" key="1">
    <citation type="submission" date="2017-03" db="EMBL/GenBank/DDBJ databases">
        <title>Isolation of Levoglucosan Utilizing Bacteria.</title>
        <authorList>
            <person name="Arya A.S."/>
        </authorList>
    </citation>
    <scope>NUCLEOTIDE SEQUENCE [LARGE SCALE GENOMIC DNA]</scope>
    <source>
        <strain evidence="4 5">MEC069</strain>
    </source>
</reference>
<evidence type="ECO:0000313" key="4">
    <source>
        <dbReference type="EMBL" id="TFE91664.1"/>
    </source>
</evidence>
<dbReference type="PANTHER" id="PTHR43022">
    <property type="entry name" value="PROTEIN SMF"/>
    <property type="match status" value="1"/>
</dbReference>
<feature type="domain" description="DprA winged helix" evidence="3">
    <location>
        <begin position="300"/>
        <end position="357"/>
    </location>
</feature>
<dbReference type="Pfam" id="PF02481">
    <property type="entry name" value="DNA_processg_A"/>
    <property type="match status" value="1"/>
</dbReference>
<comment type="similarity">
    <text evidence="1">Belongs to the DprA/Smf family.</text>
</comment>
<dbReference type="InterPro" id="IPR041614">
    <property type="entry name" value="DprA_WH"/>
</dbReference>